<comment type="similarity">
    <text evidence="3 10">Belongs to the alkaline phosphatase family.</text>
</comment>
<dbReference type="Gene3D" id="3.40.720.10">
    <property type="entry name" value="Alkaline Phosphatase, subunit A"/>
    <property type="match status" value="1"/>
</dbReference>
<dbReference type="Gene3D" id="3.40.50.1820">
    <property type="entry name" value="alpha/beta hydrolase"/>
    <property type="match status" value="1"/>
</dbReference>
<protein>
    <recommendedName>
        <fullName evidence="4 11">Alkaline phosphatase</fullName>
        <ecNumber evidence="4 11">3.1.3.1</ecNumber>
    </recommendedName>
</protein>
<evidence type="ECO:0000256" key="6">
    <source>
        <dbReference type="ARBA" id="ARBA00022723"/>
    </source>
</evidence>
<evidence type="ECO:0000313" key="13">
    <source>
        <dbReference type="EMBL" id="KAL1592317.1"/>
    </source>
</evidence>
<dbReference type="EC" id="3.1.3.1" evidence="4 11"/>
<evidence type="ECO:0000256" key="3">
    <source>
        <dbReference type="ARBA" id="ARBA00005984"/>
    </source>
</evidence>
<dbReference type="Pfam" id="PF00245">
    <property type="entry name" value="Alk_phosphatase"/>
    <property type="match status" value="1"/>
</dbReference>
<reference evidence="13 14" key="1">
    <citation type="submission" date="2024-02" db="EMBL/GenBank/DDBJ databases">
        <title>De novo assembly and annotation of 12 fungi associated with fruit tree decline syndrome in Ontario, Canada.</title>
        <authorList>
            <person name="Sulman M."/>
            <person name="Ellouze W."/>
            <person name="Ilyukhin E."/>
        </authorList>
    </citation>
    <scope>NUCLEOTIDE SEQUENCE [LARGE SCALE GENOMIC DNA]</scope>
    <source>
        <strain evidence="13 14">M42-189</strain>
    </source>
</reference>
<dbReference type="InterPro" id="IPR003140">
    <property type="entry name" value="PLipase/COase/thioEstase"/>
</dbReference>
<evidence type="ECO:0000256" key="2">
    <source>
        <dbReference type="ARBA" id="ARBA00001947"/>
    </source>
</evidence>
<dbReference type="CDD" id="cd16012">
    <property type="entry name" value="ALP"/>
    <property type="match status" value="1"/>
</dbReference>
<evidence type="ECO:0000256" key="1">
    <source>
        <dbReference type="ARBA" id="ARBA00001946"/>
    </source>
</evidence>
<keyword evidence="6" id="KW-0479">Metal-binding</keyword>
<dbReference type="InterPro" id="IPR029058">
    <property type="entry name" value="AB_hydrolase_fold"/>
</dbReference>
<evidence type="ECO:0000256" key="5">
    <source>
        <dbReference type="ARBA" id="ARBA00022553"/>
    </source>
</evidence>
<dbReference type="InterPro" id="IPR001952">
    <property type="entry name" value="Alkaline_phosphatase"/>
</dbReference>
<organism evidence="13 14">
    <name type="scientific">Paraconiothyrium brasiliense</name>
    <dbReference type="NCBI Taxonomy" id="300254"/>
    <lineage>
        <taxon>Eukaryota</taxon>
        <taxon>Fungi</taxon>
        <taxon>Dikarya</taxon>
        <taxon>Ascomycota</taxon>
        <taxon>Pezizomycotina</taxon>
        <taxon>Dothideomycetes</taxon>
        <taxon>Pleosporomycetidae</taxon>
        <taxon>Pleosporales</taxon>
        <taxon>Massarineae</taxon>
        <taxon>Didymosphaeriaceae</taxon>
        <taxon>Paraconiothyrium</taxon>
    </lineage>
</organism>
<sequence length="601" mass="66033">MCGYLPFRKDLAEFMTDEEDNEENLFADTMGEIGEVIERKGEDFEDSAKLGKALSWLREELEMEEGGRHVGPPSMLSIPTFMGHGADDTLVACEQGKQAADFLRAIDVDIEWKEYEGLGHWYSEKMLRDIVDFLKKRKGWDNVASTGCCLTWAVPQAKNFIYIVPDGYGQASQTMALRTHASDNLVTDSAASGTAYSCGHKTYNDAISITPDGQPVGSILETAKLAGFKTALVVTSTINHATPAVYSAHVANRDSYEAIASQQIGYSHPFGSVVDILLGGGRCYFKPQSDPTSCRSDDLDLFGFAQEKGYHVMQNRSAFDAFLGSGGYATNANLPYIGLFNDDQLMYEIDRSKAPEKEPSLLEMTEAALGTLDRATSNSTKGYFIMIEASRIDHAGHANDAAAHVLDSIMYNEVLAFVQEWIEEHPDTLLMSAADHECGGLTTNGFDPTPLMEVQHSFEYLETLWESYNGTDKRDYFISTILPAAGLADATDTQIDVLLSASSPWAQMKVMIADKAGVNWSTGGHTATDVTLHGYAAGEKWREFKGDMAGNHDNTKLPKYIEKVLKLNMDETTAKLRAVNGGWVPGADAEKRSVFAKRHSH</sequence>
<comment type="cofactor">
    <cofactor evidence="1">
        <name>Mg(2+)</name>
        <dbReference type="ChEBI" id="CHEBI:18420"/>
    </cofactor>
</comment>
<proteinExistence type="inferred from homology"/>
<evidence type="ECO:0000313" key="14">
    <source>
        <dbReference type="Proteomes" id="UP001521785"/>
    </source>
</evidence>
<evidence type="ECO:0000256" key="4">
    <source>
        <dbReference type="ARBA" id="ARBA00012647"/>
    </source>
</evidence>
<dbReference type="PRINTS" id="PR00113">
    <property type="entry name" value="ALKPHPHTASE"/>
</dbReference>
<evidence type="ECO:0000259" key="12">
    <source>
        <dbReference type="Pfam" id="PF02230"/>
    </source>
</evidence>
<dbReference type="InterPro" id="IPR017850">
    <property type="entry name" value="Alkaline_phosphatase_core_sf"/>
</dbReference>
<dbReference type="Proteomes" id="UP001521785">
    <property type="component" value="Unassembled WGS sequence"/>
</dbReference>
<gene>
    <name evidence="13" type="ORF">SLS60_011394</name>
</gene>
<comment type="cofactor">
    <cofactor evidence="2">
        <name>Zn(2+)</name>
        <dbReference type="ChEBI" id="CHEBI:29105"/>
    </cofactor>
</comment>
<keyword evidence="14" id="KW-1185">Reference proteome</keyword>
<name>A0ABR3QKF5_9PLEO</name>
<evidence type="ECO:0000256" key="10">
    <source>
        <dbReference type="RuleBase" id="RU003946"/>
    </source>
</evidence>
<keyword evidence="8 11" id="KW-0862">Zinc</keyword>
<dbReference type="InterPro" id="IPR018299">
    <property type="entry name" value="Alkaline_phosphatase_AS"/>
</dbReference>
<dbReference type="SMART" id="SM00098">
    <property type="entry name" value="alkPPc"/>
    <property type="match status" value="1"/>
</dbReference>
<evidence type="ECO:0000256" key="7">
    <source>
        <dbReference type="ARBA" id="ARBA00022801"/>
    </source>
</evidence>
<keyword evidence="9 11" id="KW-0460">Magnesium</keyword>
<dbReference type="InterPro" id="IPR042085">
    <property type="entry name" value="Ap_crown"/>
</dbReference>
<dbReference type="Gene3D" id="1.10.1200.140">
    <property type="entry name" value="Alkaline phosphatase, crown domain"/>
    <property type="match status" value="1"/>
</dbReference>
<dbReference type="EMBL" id="JAKJXO020000021">
    <property type="protein sequence ID" value="KAL1592317.1"/>
    <property type="molecule type" value="Genomic_DNA"/>
</dbReference>
<dbReference type="PROSITE" id="PS00123">
    <property type="entry name" value="ALKALINE_PHOSPHATASE"/>
    <property type="match status" value="1"/>
</dbReference>
<dbReference type="SUPFAM" id="SSF53649">
    <property type="entry name" value="Alkaline phosphatase-like"/>
    <property type="match status" value="1"/>
</dbReference>
<dbReference type="PANTHER" id="PTHR11596">
    <property type="entry name" value="ALKALINE PHOSPHATASE"/>
    <property type="match status" value="1"/>
</dbReference>
<comment type="caution">
    <text evidence="13">The sequence shown here is derived from an EMBL/GenBank/DDBJ whole genome shotgun (WGS) entry which is preliminary data.</text>
</comment>
<dbReference type="SUPFAM" id="SSF53474">
    <property type="entry name" value="alpha/beta-Hydrolases"/>
    <property type="match status" value="1"/>
</dbReference>
<dbReference type="Pfam" id="PF02230">
    <property type="entry name" value="Abhydrolase_2"/>
    <property type="match status" value="1"/>
</dbReference>
<evidence type="ECO:0000256" key="9">
    <source>
        <dbReference type="ARBA" id="ARBA00022842"/>
    </source>
</evidence>
<evidence type="ECO:0000256" key="8">
    <source>
        <dbReference type="ARBA" id="ARBA00022833"/>
    </source>
</evidence>
<feature type="domain" description="Phospholipase/carboxylesterase/thioesterase" evidence="12">
    <location>
        <begin position="77"/>
        <end position="136"/>
    </location>
</feature>
<evidence type="ECO:0000256" key="11">
    <source>
        <dbReference type="RuleBase" id="RU003947"/>
    </source>
</evidence>
<keyword evidence="5" id="KW-0597">Phosphoprotein</keyword>
<comment type="catalytic activity">
    <reaction evidence="11">
        <text>a phosphate monoester + H2O = an alcohol + phosphate</text>
        <dbReference type="Rhea" id="RHEA:15017"/>
        <dbReference type="ChEBI" id="CHEBI:15377"/>
        <dbReference type="ChEBI" id="CHEBI:30879"/>
        <dbReference type="ChEBI" id="CHEBI:43474"/>
        <dbReference type="ChEBI" id="CHEBI:67140"/>
        <dbReference type="EC" id="3.1.3.1"/>
    </reaction>
</comment>
<dbReference type="PANTHER" id="PTHR11596:SF5">
    <property type="entry name" value="ALKALINE PHOSPHATASE"/>
    <property type="match status" value="1"/>
</dbReference>
<keyword evidence="7 11" id="KW-0378">Hydrolase</keyword>
<accession>A0ABR3QKF5</accession>